<feature type="compositionally biased region" description="Basic and acidic residues" evidence="1">
    <location>
        <begin position="12"/>
        <end position="25"/>
    </location>
</feature>
<reference evidence="2" key="1">
    <citation type="journal article" date="2020" name="Nature">
        <title>Giant virus diversity and host interactions through global metagenomics.</title>
        <authorList>
            <person name="Schulz F."/>
            <person name="Roux S."/>
            <person name="Paez-Espino D."/>
            <person name="Jungbluth S."/>
            <person name="Walsh D.A."/>
            <person name="Denef V.J."/>
            <person name="McMahon K.D."/>
            <person name="Konstantinidis K.T."/>
            <person name="Eloe-Fadrosh E.A."/>
            <person name="Kyrpides N.C."/>
            <person name="Woyke T."/>
        </authorList>
    </citation>
    <scope>NUCLEOTIDE SEQUENCE</scope>
    <source>
        <strain evidence="2">GVMAG-M-3300023184-18</strain>
    </source>
</reference>
<proteinExistence type="predicted"/>
<organism evidence="2">
    <name type="scientific">viral metagenome</name>
    <dbReference type="NCBI Taxonomy" id="1070528"/>
    <lineage>
        <taxon>unclassified sequences</taxon>
        <taxon>metagenomes</taxon>
        <taxon>organismal metagenomes</taxon>
    </lineage>
</organism>
<feature type="region of interest" description="Disordered" evidence="1">
    <location>
        <begin position="1"/>
        <end position="66"/>
    </location>
</feature>
<feature type="compositionally biased region" description="Basic residues" evidence="1">
    <location>
        <begin position="1"/>
        <end position="11"/>
    </location>
</feature>
<evidence type="ECO:0000313" key="2">
    <source>
        <dbReference type="EMBL" id="QHT86777.1"/>
    </source>
</evidence>
<protein>
    <submittedName>
        <fullName evidence="2">Uncharacterized protein</fullName>
    </submittedName>
</protein>
<feature type="compositionally biased region" description="Basic residues" evidence="1">
    <location>
        <begin position="42"/>
        <end position="62"/>
    </location>
</feature>
<accession>A0A6C0I324</accession>
<feature type="region of interest" description="Disordered" evidence="1">
    <location>
        <begin position="463"/>
        <end position="498"/>
    </location>
</feature>
<dbReference type="EMBL" id="MN740076">
    <property type="protein sequence ID" value="QHT86777.1"/>
    <property type="molecule type" value="Genomic_DNA"/>
</dbReference>
<name>A0A6C0I324_9ZZZZ</name>
<dbReference type="AlphaFoldDB" id="A0A6C0I324"/>
<sequence>MSFYKNRKTTLGKKEPEVPEPNLKENEEDDDDEWGLSLQKSSPRRSPPRKRATLTMRKKTTPKKNTTVANLATTTASKRSFATAAAASTIKKAKSEETKLPPISEEREEAYALLDSIKMATRPEMDGIVRTFNPNKIRKTIRFAKTMDKDKQLTGSQQIFLRMLDHKVKHVNPHIRTIHKTNAQVANEKINWTPEFKLKKTRITKSSSSASALQRGIIIIVHTHGGFVKSNNLINYIPDVNDTLQSVSTFYLSDIGASVCTDRKNYKKFDEKFLSHFPQTPIEFSINEISASATESLKSIELKSAFAMQTEHTGVLGNYFESGVYNLAVSTRKNNIPFLNKKYSCGKKHGTLGGYDTHSIQALTSDGLKPLSEIINRQSAFNCQDEYSSITTLELLGELSKVIDDLEHVLIIDTSCSPFTPSIIKELFAEMPPESTPHKHRKTGLFKSDNAMRQTLEPYFPDLIDGGGKKTKKTKKIKKYHRHHKSQKQKKTFRKKTN</sequence>
<evidence type="ECO:0000256" key="1">
    <source>
        <dbReference type="SAM" id="MobiDB-lite"/>
    </source>
</evidence>
<feature type="compositionally biased region" description="Basic residues" evidence="1">
    <location>
        <begin position="469"/>
        <end position="498"/>
    </location>
</feature>